<dbReference type="AlphaFoldDB" id="A0A4Y7TS17"/>
<protein>
    <submittedName>
        <fullName evidence="2">Uncharacterized protein</fullName>
    </submittedName>
</protein>
<keyword evidence="3" id="KW-1185">Reference proteome</keyword>
<accession>A0A4Y7TS17</accession>
<name>A0A4Y7TS17_COPMI</name>
<organism evidence="2 3">
    <name type="scientific">Coprinellus micaceus</name>
    <name type="common">Glistening ink-cap mushroom</name>
    <name type="synonym">Coprinus micaceus</name>
    <dbReference type="NCBI Taxonomy" id="71717"/>
    <lineage>
        <taxon>Eukaryota</taxon>
        <taxon>Fungi</taxon>
        <taxon>Dikarya</taxon>
        <taxon>Basidiomycota</taxon>
        <taxon>Agaricomycotina</taxon>
        <taxon>Agaricomycetes</taxon>
        <taxon>Agaricomycetidae</taxon>
        <taxon>Agaricales</taxon>
        <taxon>Agaricineae</taxon>
        <taxon>Psathyrellaceae</taxon>
        <taxon>Coprinellus</taxon>
    </lineage>
</organism>
<reference evidence="2 3" key="1">
    <citation type="journal article" date="2019" name="Nat. Ecol. Evol.">
        <title>Megaphylogeny resolves global patterns of mushroom evolution.</title>
        <authorList>
            <person name="Varga T."/>
            <person name="Krizsan K."/>
            <person name="Foldi C."/>
            <person name="Dima B."/>
            <person name="Sanchez-Garcia M."/>
            <person name="Sanchez-Ramirez S."/>
            <person name="Szollosi G.J."/>
            <person name="Szarkandi J.G."/>
            <person name="Papp V."/>
            <person name="Albert L."/>
            <person name="Andreopoulos W."/>
            <person name="Angelini C."/>
            <person name="Antonin V."/>
            <person name="Barry K.W."/>
            <person name="Bougher N.L."/>
            <person name="Buchanan P."/>
            <person name="Buyck B."/>
            <person name="Bense V."/>
            <person name="Catcheside P."/>
            <person name="Chovatia M."/>
            <person name="Cooper J."/>
            <person name="Damon W."/>
            <person name="Desjardin D."/>
            <person name="Finy P."/>
            <person name="Geml J."/>
            <person name="Haridas S."/>
            <person name="Hughes K."/>
            <person name="Justo A."/>
            <person name="Karasinski D."/>
            <person name="Kautmanova I."/>
            <person name="Kiss B."/>
            <person name="Kocsube S."/>
            <person name="Kotiranta H."/>
            <person name="LaButti K.M."/>
            <person name="Lechner B.E."/>
            <person name="Liimatainen K."/>
            <person name="Lipzen A."/>
            <person name="Lukacs Z."/>
            <person name="Mihaltcheva S."/>
            <person name="Morgado L.N."/>
            <person name="Niskanen T."/>
            <person name="Noordeloos M.E."/>
            <person name="Ohm R.A."/>
            <person name="Ortiz-Santana B."/>
            <person name="Ovrebo C."/>
            <person name="Racz N."/>
            <person name="Riley R."/>
            <person name="Savchenko A."/>
            <person name="Shiryaev A."/>
            <person name="Soop K."/>
            <person name="Spirin V."/>
            <person name="Szebenyi C."/>
            <person name="Tomsovsky M."/>
            <person name="Tulloss R.E."/>
            <person name="Uehling J."/>
            <person name="Grigoriev I.V."/>
            <person name="Vagvolgyi C."/>
            <person name="Papp T."/>
            <person name="Martin F.M."/>
            <person name="Miettinen O."/>
            <person name="Hibbett D.S."/>
            <person name="Nagy L.G."/>
        </authorList>
    </citation>
    <scope>NUCLEOTIDE SEQUENCE [LARGE SCALE GENOMIC DNA]</scope>
    <source>
        <strain evidence="2 3">FP101781</strain>
    </source>
</reference>
<dbReference type="Proteomes" id="UP000298030">
    <property type="component" value="Unassembled WGS sequence"/>
</dbReference>
<evidence type="ECO:0000313" key="3">
    <source>
        <dbReference type="Proteomes" id="UP000298030"/>
    </source>
</evidence>
<gene>
    <name evidence="2" type="ORF">FA13DRAFT_1727160</name>
</gene>
<dbReference type="EMBL" id="QPFP01000005">
    <property type="protein sequence ID" value="TEB36791.1"/>
    <property type="molecule type" value="Genomic_DNA"/>
</dbReference>
<comment type="caution">
    <text evidence="2">The sequence shown here is derived from an EMBL/GenBank/DDBJ whole genome shotgun (WGS) entry which is preliminary data.</text>
</comment>
<proteinExistence type="predicted"/>
<evidence type="ECO:0000256" key="1">
    <source>
        <dbReference type="SAM" id="MobiDB-lite"/>
    </source>
</evidence>
<sequence>MVRLEGPGTQKGHERKVSQTGSLVEAVESGTAGLAFLGMTCYDATADELCPFGSGSEEASKPLEDLCVW</sequence>
<evidence type="ECO:0000313" key="2">
    <source>
        <dbReference type="EMBL" id="TEB36791.1"/>
    </source>
</evidence>
<feature type="region of interest" description="Disordered" evidence="1">
    <location>
        <begin position="1"/>
        <end position="22"/>
    </location>
</feature>